<evidence type="ECO:0000313" key="3">
    <source>
        <dbReference type="Proteomes" id="UP000002051"/>
    </source>
</evidence>
<accession>G7L0S3</accession>
<dbReference type="EnsemblPlants" id="AES82594">
    <property type="protein sequence ID" value="AES82594"/>
    <property type="gene ID" value="MTR_7g114400"/>
</dbReference>
<dbReference type="eggNOG" id="ENOG502SWWK">
    <property type="taxonomic scope" value="Eukaryota"/>
</dbReference>
<name>G7L0S3_MEDTR</name>
<proteinExistence type="predicted"/>
<evidence type="ECO:0000313" key="1">
    <source>
        <dbReference type="EMBL" id="AES82594.1"/>
    </source>
</evidence>
<dbReference type="HOGENOM" id="CLU_2577519_0_0_1"/>
<reference evidence="1 3" key="2">
    <citation type="journal article" date="2014" name="BMC Genomics">
        <title>An improved genome release (version Mt4.0) for the model legume Medicago truncatula.</title>
        <authorList>
            <person name="Tang H."/>
            <person name="Krishnakumar V."/>
            <person name="Bidwell S."/>
            <person name="Rosen B."/>
            <person name="Chan A."/>
            <person name="Zhou S."/>
            <person name="Gentzbittel L."/>
            <person name="Childs K.L."/>
            <person name="Yandell M."/>
            <person name="Gundlach H."/>
            <person name="Mayer K.F."/>
            <person name="Schwartz D.C."/>
            <person name="Town C.D."/>
        </authorList>
    </citation>
    <scope>GENOME REANNOTATION</scope>
    <source>
        <strain evidence="2 3">cv. Jemalong A17</strain>
    </source>
</reference>
<reference evidence="2" key="3">
    <citation type="submission" date="2015-04" db="UniProtKB">
        <authorList>
            <consortium name="EnsemblPlants"/>
        </authorList>
    </citation>
    <scope>IDENTIFICATION</scope>
    <source>
        <strain evidence="2">cv. Jemalong A17</strain>
    </source>
</reference>
<gene>
    <name evidence="1" type="ordered locus">MTR_7g114400</name>
</gene>
<sequence length="81" mass="9340">MIPLLLQVSGDRTTDGFVHCSWKFANTSTKAYLDRYQQHYNILTWMGSMGDHEGLWPRKVTSIALRRGVFLRSIQVVEPTL</sequence>
<evidence type="ECO:0000313" key="2">
    <source>
        <dbReference type="EnsemblPlants" id="AES82594"/>
    </source>
</evidence>
<dbReference type="PaxDb" id="3880-AES82594"/>
<keyword evidence="3" id="KW-1185">Reference proteome</keyword>
<reference evidence="1 3" key="1">
    <citation type="journal article" date="2011" name="Nature">
        <title>The Medicago genome provides insight into the evolution of rhizobial symbioses.</title>
        <authorList>
            <person name="Young N.D."/>
            <person name="Debelle F."/>
            <person name="Oldroyd G.E."/>
            <person name="Geurts R."/>
            <person name="Cannon S.B."/>
            <person name="Udvardi M.K."/>
            <person name="Benedito V.A."/>
            <person name="Mayer K.F."/>
            <person name="Gouzy J."/>
            <person name="Schoof H."/>
            <person name="Van de Peer Y."/>
            <person name="Proost S."/>
            <person name="Cook D.R."/>
            <person name="Meyers B.C."/>
            <person name="Spannagl M."/>
            <person name="Cheung F."/>
            <person name="De Mita S."/>
            <person name="Krishnakumar V."/>
            <person name="Gundlach H."/>
            <person name="Zhou S."/>
            <person name="Mudge J."/>
            <person name="Bharti A.K."/>
            <person name="Murray J.D."/>
            <person name="Naoumkina M.A."/>
            <person name="Rosen B."/>
            <person name="Silverstein K.A."/>
            <person name="Tang H."/>
            <person name="Rombauts S."/>
            <person name="Zhao P.X."/>
            <person name="Zhou P."/>
            <person name="Barbe V."/>
            <person name="Bardou P."/>
            <person name="Bechner M."/>
            <person name="Bellec A."/>
            <person name="Berger A."/>
            <person name="Berges H."/>
            <person name="Bidwell S."/>
            <person name="Bisseling T."/>
            <person name="Choisne N."/>
            <person name="Couloux A."/>
            <person name="Denny R."/>
            <person name="Deshpande S."/>
            <person name="Dai X."/>
            <person name="Doyle J.J."/>
            <person name="Dudez A.M."/>
            <person name="Farmer A.D."/>
            <person name="Fouteau S."/>
            <person name="Franken C."/>
            <person name="Gibelin C."/>
            <person name="Gish J."/>
            <person name="Goldstein S."/>
            <person name="Gonzalez A.J."/>
            <person name="Green P.J."/>
            <person name="Hallab A."/>
            <person name="Hartog M."/>
            <person name="Hua A."/>
            <person name="Humphray S.J."/>
            <person name="Jeong D.H."/>
            <person name="Jing Y."/>
            <person name="Jocker A."/>
            <person name="Kenton S.M."/>
            <person name="Kim D.J."/>
            <person name="Klee K."/>
            <person name="Lai H."/>
            <person name="Lang C."/>
            <person name="Lin S."/>
            <person name="Macmil S.L."/>
            <person name="Magdelenat G."/>
            <person name="Matthews L."/>
            <person name="McCorrison J."/>
            <person name="Monaghan E.L."/>
            <person name="Mun J.H."/>
            <person name="Najar F.Z."/>
            <person name="Nicholson C."/>
            <person name="Noirot C."/>
            <person name="O'Bleness M."/>
            <person name="Paule C.R."/>
            <person name="Poulain J."/>
            <person name="Prion F."/>
            <person name="Qin B."/>
            <person name="Qu C."/>
            <person name="Retzel E.F."/>
            <person name="Riddle C."/>
            <person name="Sallet E."/>
            <person name="Samain S."/>
            <person name="Samson N."/>
            <person name="Sanders I."/>
            <person name="Saurat O."/>
            <person name="Scarpelli C."/>
            <person name="Schiex T."/>
            <person name="Segurens B."/>
            <person name="Severin A.J."/>
            <person name="Sherrier D.J."/>
            <person name="Shi R."/>
            <person name="Sims S."/>
            <person name="Singer S.R."/>
            <person name="Sinharoy S."/>
            <person name="Sterck L."/>
            <person name="Viollet A."/>
            <person name="Wang B.B."/>
            <person name="Wang K."/>
            <person name="Wang M."/>
            <person name="Wang X."/>
            <person name="Warfsmann J."/>
            <person name="Weissenbach J."/>
            <person name="White D.D."/>
            <person name="White J.D."/>
            <person name="Wiley G.B."/>
            <person name="Wincker P."/>
            <person name="Xing Y."/>
            <person name="Yang L."/>
            <person name="Yao Z."/>
            <person name="Ying F."/>
            <person name="Zhai J."/>
            <person name="Zhou L."/>
            <person name="Zuber A."/>
            <person name="Denarie J."/>
            <person name="Dixon R.A."/>
            <person name="May G.D."/>
            <person name="Schwartz D.C."/>
            <person name="Rogers J."/>
            <person name="Quetier F."/>
            <person name="Town C.D."/>
            <person name="Roe B.A."/>
        </authorList>
    </citation>
    <scope>NUCLEOTIDE SEQUENCE [LARGE SCALE GENOMIC DNA]</scope>
    <source>
        <strain evidence="1">A17</strain>
        <strain evidence="2 3">cv. Jemalong A17</strain>
    </source>
</reference>
<dbReference type="Proteomes" id="UP000002051">
    <property type="component" value="Unassembled WGS sequence"/>
</dbReference>
<organism evidence="1 3">
    <name type="scientific">Medicago truncatula</name>
    <name type="common">Barrel medic</name>
    <name type="synonym">Medicago tribuloides</name>
    <dbReference type="NCBI Taxonomy" id="3880"/>
    <lineage>
        <taxon>Eukaryota</taxon>
        <taxon>Viridiplantae</taxon>
        <taxon>Streptophyta</taxon>
        <taxon>Embryophyta</taxon>
        <taxon>Tracheophyta</taxon>
        <taxon>Spermatophyta</taxon>
        <taxon>Magnoliopsida</taxon>
        <taxon>eudicotyledons</taxon>
        <taxon>Gunneridae</taxon>
        <taxon>Pentapetalae</taxon>
        <taxon>rosids</taxon>
        <taxon>fabids</taxon>
        <taxon>Fabales</taxon>
        <taxon>Fabaceae</taxon>
        <taxon>Papilionoideae</taxon>
        <taxon>50 kb inversion clade</taxon>
        <taxon>NPAAA clade</taxon>
        <taxon>Hologalegina</taxon>
        <taxon>IRL clade</taxon>
        <taxon>Trifolieae</taxon>
        <taxon>Medicago</taxon>
    </lineage>
</organism>
<protein>
    <submittedName>
        <fullName evidence="1 2">Uncharacterized protein</fullName>
    </submittedName>
</protein>
<dbReference type="EMBL" id="CM001223">
    <property type="protein sequence ID" value="AES82594.1"/>
    <property type="molecule type" value="Genomic_DNA"/>
</dbReference>
<dbReference type="AlphaFoldDB" id="G7L0S3"/>